<evidence type="ECO:0000313" key="3">
    <source>
        <dbReference type="Proteomes" id="UP000830115"/>
    </source>
</evidence>
<sequence length="135" mass="14709">MALVELGVTVLDCPDPRALADFYAGVLGRQAEGEDDWYEVTTPGGRALAFQQVDGEYRPPRWPGQEHPQQLHLDFDVRRADIDEAERKVLGLGAKLVQSDADGRDFRVYLDPAGHPFCLCLCDGRAPVAAGTGDG</sequence>
<dbReference type="InterPro" id="IPR041581">
    <property type="entry name" value="Glyoxalase_6"/>
</dbReference>
<dbReference type="RefSeq" id="WP_248865932.1">
    <property type="nucleotide sequence ID" value="NZ_CP086322.1"/>
</dbReference>
<dbReference type="Pfam" id="PF18029">
    <property type="entry name" value="Glyoxalase_6"/>
    <property type="match status" value="1"/>
</dbReference>
<dbReference type="Proteomes" id="UP000830115">
    <property type="component" value="Chromosome"/>
</dbReference>
<dbReference type="InterPro" id="IPR029068">
    <property type="entry name" value="Glyas_Bleomycin-R_OHBP_Dase"/>
</dbReference>
<dbReference type="InterPro" id="IPR037523">
    <property type="entry name" value="VOC_core"/>
</dbReference>
<dbReference type="PANTHER" id="PTHR35908">
    <property type="entry name" value="HYPOTHETICAL FUSION PROTEIN"/>
    <property type="match status" value="1"/>
</dbReference>
<dbReference type="PROSITE" id="PS51819">
    <property type="entry name" value="VOC"/>
    <property type="match status" value="1"/>
</dbReference>
<reference evidence="2" key="1">
    <citation type="submission" date="2021-10" db="EMBL/GenBank/DDBJ databases">
        <title>Streptomyces nigrumlapis sp.nov.,an antimicrobial producing actinobacterium isolated from Black Gobi rocks.</title>
        <authorList>
            <person name="Wen Y."/>
            <person name="Zhang W."/>
            <person name="Liu X.G."/>
        </authorList>
    </citation>
    <scope>NUCLEOTIDE SEQUENCE</scope>
    <source>
        <strain evidence="2">ST13-2-2</strain>
    </source>
</reference>
<dbReference type="Gene3D" id="3.10.180.10">
    <property type="entry name" value="2,3-Dihydroxybiphenyl 1,2-Dioxygenase, domain 1"/>
    <property type="match status" value="1"/>
</dbReference>
<accession>A0ABY4MBB1</accession>
<dbReference type="PANTHER" id="PTHR35908:SF1">
    <property type="entry name" value="CONSERVED PROTEIN"/>
    <property type="match status" value="1"/>
</dbReference>
<dbReference type="SUPFAM" id="SSF54593">
    <property type="entry name" value="Glyoxalase/Bleomycin resistance protein/Dihydroxybiphenyl dioxygenase"/>
    <property type="match status" value="1"/>
</dbReference>
<dbReference type="EMBL" id="CP086322">
    <property type="protein sequence ID" value="UQA95076.1"/>
    <property type="molecule type" value="Genomic_DNA"/>
</dbReference>
<gene>
    <name evidence="2" type="ORF">K9S39_27350</name>
</gene>
<evidence type="ECO:0000313" key="2">
    <source>
        <dbReference type="EMBL" id="UQA95076.1"/>
    </source>
</evidence>
<feature type="domain" description="VOC" evidence="1">
    <location>
        <begin position="5"/>
        <end position="122"/>
    </location>
</feature>
<organism evidence="2 3">
    <name type="scientific">Streptomyces halobius</name>
    <dbReference type="NCBI Taxonomy" id="2879846"/>
    <lineage>
        <taxon>Bacteria</taxon>
        <taxon>Bacillati</taxon>
        <taxon>Actinomycetota</taxon>
        <taxon>Actinomycetes</taxon>
        <taxon>Kitasatosporales</taxon>
        <taxon>Streptomycetaceae</taxon>
        <taxon>Streptomyces</taxon>
    </lineage>
</organism>
<proteinExistence type="predicted"/>
<protein>
    <submittedName>
        <fullName evidence="2">VOC family protein</fullName>
    </submittedName>
</protein>
<keyword evidence="3" id="KW-1185">Reference proteome</keyword>
<evidence type="ECO:0000259" key="1">
    <source>
        <dbReference type="PROSITE" id="PS51819"/>
    </source>
</evidence>
<name>A0ABY4MBB1_9ACTN</name>